<dbReference type="PANTHER" id="PTHR22826">
    <property type="entry name" value="RHO GUANINE EXCHANGE FACTOR-RELATED"/>
    <property type="match status" value="1"/>
</dbReference>
<evidence type="ECO:0000313" key="3">
    <source>
        <dbReference type="Proteomes" id="UP001642483"/>
    </source>
</evidence>
<proteinExistence type="predicted"/>
<evidence type="ECO:0000313" key="2">
    <source>
        <dbReference type="EMBL" id="CAK8682939.1"/>
    </source>
</evidence>
<evidence type="ECO:0000256" key="1">
    <source>
        <dbReference type="ARBA" id="ARBA00022658"/>
    </source>
</evidence>
<organism evidence="2 3">
    <name type="scientific">Clavelina lepadiformis</name>
    <name type="common">Light-bulb sea squirt</name>
    <name type="synonym">Ascidia lepadiformis</name>
    <dbReference type="NCBI Taxonomy" id="159417"/>
    <lineage>
        <taxon>Eukaryota</taxon>
        <taxon>Metazoa</taxon>
        <taxon>Chordata</taxon>
        <taxon>Tunicata</taxon>
        <taxon>Ascidiacea</taxon>
        <taxon>Aplousobranchia</taxon>
        <taxon>Clavelinidae</taxon>
        <taxon>Clavelina</taxon>
    </lineage>
</organism>
<dbReference type="Proteomes" id="UP001642483">
    <property type="component" value="Unassembled WGS sequence"/>
</dbReference>
<dbReference type="InterPro" id="IPR051336">
    <property type="entry name" value="RhoGEF_Guanine_NuclExch_SF"/>
</dbReference>
<accession>A0ABP0FWM7</accession>
<dbReference type="EMBL" id="CAWYQH010000096">
    <property type="protein sequence ID" value="CAK8682939.1"/>
    <property type="molecule type" value="Genomic_DNA"/>
</dbReference>
<gene>
    <name evidence="2" type="ORF">CVLEPA_LOCUS14059</name>
</gene>
<reference evidence="2 3" key="1">
    <citation type="submission" date="2024-02" db="EMBL/GenBank/DDBJ databases">
        <authorList>
            <person name="Daric V."/>
            <person name="Darras S."/>
        </authorList>
    </citation>
    <scope>NUCLEOTIDE SEQUENCE [LARGE SCALE GENOMIC DNA]</scope>
</reference>
<sequence>MVPDILSSGIALLSGITKLGYPIVYFPSSYTPTKDAQPTQAKVCNLLIYYSKVTEELHGTTKLAVIADFRNACKGVPEVVIQGLNMFQVNTDNLFHFYLFKTLSNNNSSMRLKWLAFTGKKHKGRLDKTIKVQYTVLNDVDHLCEVADKSMFTIDCEGHLSFNLYAWIHIRTVIEKLQTLAKNVEQKTVALLTALEKKRNEELLNTVLASAYQASTKKWYYEERKTINLDSFLNQCCQLMSVFCYPDSAPLFSAMEGKPVFKHAKASTLNMLQRLTNLEQKLTFKWNEFDEHIKSAIEVQNFEKKVKMSTERMNSLEVKLVGGQQANRMGSVTAKYKFPKELYKELLFAKVEGCNIVNEVNTLNRSDLAKRLSLSSNNTEFELKENRSFVPSTKCKNDFFQLIEKCFKNAIFPSSLEEGDIIFSKMWKFYQESLKKINAEILCDDTRYKETLNGTLTEIKLNMSNLMSVHESLNSIGDCEVRCQARLLVYRCSVLLQGCTAGCLLTDENRKSITEWKSHMDGHKSFGKQYERLNMHAL</sequence>
<protein>
    <submittedName>
        <fullName evidence="2">Uncharacterized protein</fullName>
    </submittedName>
</protein>
<comment type="caution">
    <text evidence="2">The sequence shown here is derived from an EMBL/GenBank/DDBJ whole genome shotgun (WGS) entry which is preliminary data.</text>
</comment>
<keyword evidence="3" id="KW-1185">Reference proteome</keyword>
<dbReference type="PANTHER" id="PTHR22826:SF211">
    <property type="entry name" value="LD43457P"/>
    <property type="match status" value="1"/>
</dbReference>
<keyword evidence="1" id="KW-0344">Guanine-nucleotide releasing factor</keyword>
<name>A0ABP0FWM7_CLALP</name>